<dbReference type="Proteomes" id="UP000243606">
    <property type="component" value="Unassembled WGS sequence"/>
</dbReference>
<evidence type="ECO:0000313" key="1">
    <source>
        <dbReference type="EMBL" id="SFI45828.1"/>
    </source>
</evidence>
<accession>A0A1I3ICZ4</accession>
<name>A0A1I3ICZ4_9PSED</name>
<dbReference type="EMBL" id="FOQL01000002">
    <property type="protein sequence ID" value="SFI45828.1"/>
    <property type="molecule type" value="Genomic_DNA"/>
</dbReference>
<proteinExistence type="predicted"/>
<gene>
    <name evidence="1" type="ORF">SAMN05216206_2325</name>
</gene>
<protein>
    <submittedName>
        <fullName evidence="1">Uncharacterized protein</fullName>
    </submittedName>
</protein>
<sequence>MTKNQFIKQIPHQNLISPLFHRLDTAFSFPARQSTALFWRKTFPHTS</sequence>
<organism evidence="1 2">
    <name type="scientific">Pseudomonas guineae</name>
    <dbReference type="NCBI Taxonomy" id="425504"/>
    <lineage>
        <taxon>Bacteria</taxon>
        <taxon>Pseudomonadati</taxon>
        <taxon>Pseudomonadota</taxon>
        <taxon>Gammaproteobacteria</taxon>
        <taxon>Pseudomonadales</taxon>
        <taxon>Pseudomonadaceae</taxon>
        <taxon>Pseudomonas</taxon>
    </lineage>
</organism>
<keyword evidence="2" id="KW-1185">Reference proteome</keyword>
<reference evidence="2" key="1">
    <citation type="submission" date="2016-10" db="EMBL/GenBank/DDBJ databases">
        <authorList>
            <person name="Varghese N."/>
            <person name="Submissions S."/>
        </authorList>
    </citation>
    <scope>NUCLEOTIDE SEQUENCE [LARGE SCALE GENOMIC DNA]</scope>
    <source>
        <strain evidence="2">LMG 24016</strain>
    </source>
</reference>
<evidence type="ECO:0000313" key="2">
    <source>
        <dbReference type="Proteomes" id="UP000243606"/>
    </source>
</evidence>
<dbReference type="AlphaFoldDB" id="A0A1I3ICZ4"/>